<feature type="compositionally biased region" description="Polar residues" evidence="1">
    <location>
        <begin position="1"/>
        <end position="15"/>
    </location>
</feature>
<dbReference type="Proteomes" id="UP001170379">
    <property type="component" value="Unassembled WGS sequence"/>
</dbReference>
<evidence type="ECO:0000313" key="3">
    <source>
        <dbReference type="Proteomes" id="UP001170379"/>
    </source>
</evidence>
<comment type="caution">
    <text evidence="2">The sequence shown here is derived from an EMBL/GenBank/DDBJ whole genome shotgun (WGS) entry which is preliminary data.</text>
</comment>
<keyword evidence="3" id="KW-1185">Reference proteome</keyword>
<gene>
    <name evidence="2" type="ORF">C7K25_08045</name>
</gene>
<feature type="region of interest" description="Disordered" evidence="1">
    <location>
        <begin position="1"/>
        <end position="21"/>
    </location>
</feature>
<accession>A0ABT7C831</accession>
<name>A0ABT7C831_9MICO</name>
<proteinExistence type="predicted"/>
<reference evidence="2" key="2">
    <citation type="journal article" date="2022" name="Sci. Rep.">
        <title>In silico prediction of the enzymes involved in the degradation of the herbicide molinate by Gulosibacter molinativorax ON4T.</title>
        <authorList>
            <person name="Lopes A.R."/>
            <person name="Bunin E."/>
            <person name="Viana A.T."/>
            <person name="Froufe H."/>
            <person name="Munoz-Merida A."/>
            <person name="Pinho D."/>
            <person name="Figueiredo J."/>
            <person name="Barroso C."/>
            <person name="Vaz-Moreira I."/>
            <person name="Bellanger X."/>
            <person name="Egas C."/>
            <person name="Nunes O.C."/>
        </authorList>
    </citation>
    <scope>NUCLEOTIDE SEQUENCE</scope>
    <source>
        <strain evidence="2">ON4</strain>
    </source>
</reference>
<organism evidence="2 3">
    <name type="scientific">Gulosibacter molinativorax</name>
    <dbReference type="NCBI Taxonomy" id="256821"/>
    <lineage>
        <taxon>Bacteria</taxon>
        <taxon>Bacillati</taxon>
        <taxon>Actinomycetota</taxon>
        <taxon>Actinomycetes</taxon>
        <taxon>Micrococcales</taxon>
        <taxon>Microbacteriaceae</taxon>
        <taxon>Gulosibacter</taxon>
    </lineage>
</organism>
<reference evidence="2" key="1">
    <citation type="submission" date="2018-03" db="EMBL/GenBank/DDBJ databases">
        <authorList>
            <person name="Nunes O.C."/>
            <person name="Lopes A.R."/>
            <person name="Froufe H."/>
            <person name="Munoz-Merida A."/>
            <person name="Barroso C."/>
            <person name="Egas C."/>
        </authorList>
    </citation>
    <scope>NUCLEOTIDE SEQUENCE</scope>
    <source>
        <strain evidence="2">ON4</strain>
    </source>
</reference>
<evidence type="ECO:0000313" key="2">
    <source>
        <dbReference type="EMBL" id="MDJ1371317.1"/>
    </source>
</evidence>
<protein>
    <submittedName>
        <fullName evidence="2">Uncharacterized protein</fullName>
    </submittedName>
</protein>
<sequence length="73" mass="7506">MNNHIGEGTCTTAATSAEGESLEVETEALPDAQSTVCPTVTIDNVPEGDWSVTVTFDSADAFGTSESTLVEAP</sequence>
<dbReference type="EMBL" id="PXVD01000011">
    <property type="protein sequence ID" value="MDJ1371317.1"/>
    <property type="molecule type" value="Genomic_DNA"/>
</dbReference>
<evidence type="ECO:0000256" key="1">
    <source>
        <dbReference type="SAM" id="MobiDB-lite"/>
    </source>
</evidence>